<proteinExistence type="predicted"/>
<reference evidence="1 2" key="1">
    <citation type="journal article" date="2015" name="Stand. Genomic Sci.">
        <title>Genomic Encyclopedia of Bacterial and Archaeal Type Strains, Phase III: the genomes of soil and plant-associated and newly described type strains.</title>
        <authorList>
            <person name="Whitman W.B."/>
            <person name="Woyke T."/>
            <person name="Klenk H.P."/>
            <person name="Zhou Y."/>
            <person name="Lilburn T.G."/>
            <person name="Beck B.J."/>
            <person name="De Vos P."/>
            <person name="Vandamme P."/>
            <person name="Eisen J.A."/>
            <person name="Garrity G."/>
            <person name="Hugenholtz P."/>
            <person name="Kyrpides N.C."/>
        </authorList>
    </citation>
    <scope>NUCLEOTIDE SEQUENCE [LARGE SCALE GENOMIC DNA]</scope>
    <source>
        <strain evidence="1 2">CECT 7306</strain>
    </source>
</reference>
<sequence>MVDVDAARTFVHGTGRLLDRRRLEHELDGGPPDVVLAALAGYRNTDGGVGALEPDLRSPASQPIPVRYALDVLAELPPSDEGRRLALGALGWLAAVTEPDGGVPFVLPTHDGQPAAPWLVPAPGSSLLATAQLVAGAHRLGLEHPWLAGADAYCWARVDDVDPADAYTVLYVVDLLDVAPDRERAAAALARLRDGVRAAMTPEGALPVPGGAVGEVLDPLLLAPAPDHAGASLVDDDVLDRALDRLADAQHEDGGWDVTWAAWHPTAHAEWRAAVTVDALRTLRAWGRR</sequence>
<dbReference type="Gene3D" id="1.50.10.20">
    <property type="match status" value="1"/>
</dbReference>
<comment type="caution">
    <text evidence="1">The sequence shown here is derived from an EMBL/GenBank/DDBJ whole genome shotgun (WGS) entry which is preliminary data.</text>
</comment>
<evidence type="ECO:0008006" key="3">
    <source>
        <dbReference type="Google" id="ProtNLM"/>
    </source>
</evidence>
<evidence type="ECO:0000313" key="2">
    <source>
        <dbReference type="Proteomes" id="UP000276232"/>
    </source>
</evidence>
<protein>
    <recommendedName>
        <fullName evidence="3">Prenyltransferase/squalene oxidase-like repeat protein</fullName>
    </recommendedName>
</protein>
<keyword evidence="2" id="KW-1185">Reference proteome</keyword>
<dbReference type="OrthoDB" id="3286086at2"/>
<dbReference type="Proteomes" id="UP000276232">
    <property type="component" value="Unassembled WGS sequence"/>
</dbReference>
<dbReference type="InterPro" id="IPR008930">
    <property type="entry name" value="Terpenoid_cyclase/PrenylTrfase"/>
</dbReference>
<accession>A0A3N1HQS3</accession>
<dbReference type="RefSeq" id="WP_123379085.1">
    <property type="nucleotide sequence ID" value="NZ_RJKN01000002.1"/>
</dbReference>
<dbReference type="InParanoid" id="A0A3N1HQS3"/>
<organism evidence="1 2">
    <name type="scientific">Pseudokineococcus lusitanus</name>
    <dbReference type="NCBI Taxonomy" id="763993"/>
    <lineage>
        <taxon>Bacteria</taxon>
        <taxon>Bacillati</taxon>
        <taxon>Actinomycetota</taxon>
        <taxon>Actinomycetes</taxon>
        <taxon>Kineosporiales</taxon>
        <taxon>Kineosporiaceae</taxon>
        <taxon>Pseudokineococcus</taxon>
    </lineage>
</organism>
<dbReference type="AlphaFoldDB" id="A0A3N1HQS3"/>
<dbReference type="SUPFAM" id="SSF48239">
    <property type="entry name" value="Terpenoid cyclases/Protein prenyltransferases"/>
    <property type="match status" value="1"/>
</dbReference>
<dbReference type="EMBL" id="RJKN01000002">
    <property type="protein sequence ID" value="ROP44863.1"/>
    <property type="molecule type" value="Genomic_DNA"/>
</dbReference>
<name>A0A3N1HQS3_9ACTN</name>
<evidence type="ECO:0000313" key="1">
    <source>
        <dbReference type="EMBL" id="ROP44863.1"/>
    </source>
</evidence>
<gene>
    <name evidence="1" type="ORF">EDC03_0993</name>
</gene>